<proteinExistence type="predicted"/>
<evidence type="ECO:0000313" key="2">
    <source>
        <dbReference type="Proteomes" id="UP000254326"/>
    </source>
</evidence>
<reference evidence="1 2" key="1">
    <citation type="submission" date="2018-06" db="EMBL/GenBank/DDBJ databases">
        <title>Marinomonas sp. YLB-05 draft genome sequence.</title>
        <authorList>
            <person name="Yu L."/>
            <person name="Tang X."/>
        </authorList>
    </citation>
    <scope>NUCLEOTIDE SEQUENCE [LARGE SCALE GENOMIC DNA]</scope>
    <source>
        <strain evidence="1 2">YLB-05</strain>
    </source>
</reference>
<keyword evidence="2" id="KW-1185">Reference proteome</keyword>
<name>A0A370UEE0_9GAMM</name>
<evidence type="ECO:0000313" key="1">
    <source>
        <dbReference type="EMBL" id="RDL46153.1"/>
    </source>
</evidence>
<accession>A0A370UEE0</accession>
<protein>
    <submittedName>
        <fullName evidence="1">Uncharacterized protein</fullName>
    </submittedName>
</protein>
<dbReference type="AlphaFoldDB" id="A0A370UEE0"/>
<dbReference type="RefSeq" id="WP_115466739.1">
    <property type="nucleotide sequence ID" value="NZ_QKRA01000001.1"/>
</dbReference>
<dbReference type="EMBL" id="QKRA01000001">
    <property type="protein sequence ID" value="RDL46153.1"/>
    <property type="molecule type" value="Genomic_DNA"/>
</dbReference>
<sequence>MDEAFSHAVNQERIARVLVAMRAFDSVNDVIDHKSDQIEHFPEHYASSLLPELIIFLDCVESLNTDEKIRRMLESIALHNLYIREDFFLLCKILSPDRRQNIQLIWQTLNSVD</sequence>
<gene>
    <name evidence="1" type="ORF">DN730_03690</name>
</gene>
<comment type="caution">
    <text evidence="1">The sequence shown here is derived from an EMBL/GenBank/DDBJ whole genome shotgun (WGS) entry which is preliminary data.</text>
</comment>
<dbReference type="Proteomes" id="UP000254326">
    <property type="component" value="Unassembled WGS sequence"/>
</dbReference>
<organism evidence="1 2">
    <name type="scientific">Marinomonas piezotolerans</name>
    <dbReference type="NCBI Taxonomy" id="2213058"/>
    <lineage>
        <taxon>Bacteria</taxon>
        <taxon>Pseudomonadati</taxon>
        <taxon>Pseudomonadota</taxon>
        <taxon>Gammaproteobacteria</taxon>
        <taxon>Oceanospirillales</taxon>
        <taxon>Oceanospirillaceae</taxon>
        <taxon>Marinomonas</taxon>
    </lineage>
</organism>